<evidence type="ECO:0000256" key="8">
    <source>
        <dbReference type="ARBA" id="ARBA00066536"/>
    </source>
</evidence>
<name>A0A7Y9RZJ9_9ACTN</name>
<dbReference type="PANTHER" id="PTHR43400:SF10">
    <property type="entry name" value="3-OXOSTEROID 1-DEHYDROGENASE"/>
    <property type="match status" value="1"/>
</dbReference>
<evidence type="ECO:0000256" key="7">
    <source>
        <dbReference type="ARBA" id="ARBA00061147"/>
    </source>
</evidence>
<dbReference type="FunFam" id="3.50.50.60:FF:000208">
    <property type="entry name" value="3-ketosteroid dehydrogenase"/>
    <property type="match status" value="1"/>
</dbReference>
<dbReference type="RefSeq" id="WP_179500801.1">
    <property type="nucleotide sequence ID" value="NZ_JACCAA010000001.1"/>
</dbReference>
<evidence type="ECO:0000256" key="1">
    <source>
        <dbReference type="ARBA" id="ARBA00001974"/>
    </source>
</evidence>
<keyword evidence="5" id="KW-0443">Lipid metabolism</keyword>
<accession>A0A7Y9RZJ9</accession>
<organism evidence="11 12">
    <name type="scientific">Nocardioides daedukensis</name>
    <dbReference type="NCBI Taxonomy" id="634462"/>
    <lineage>
        <taxon>Bacteria</taxon>
        <taxon>Bacillati</taxon>
        <taxon>Actinomycetota</taxon>
        <taxon>Actinomycetes</taxon>
        <taxon>Propionibacteriales</taxon>
        <taxon>Nocardioidaceae</taxon>
        <taxon>Nocardioides</taxon>
    </lineage>
</organism>
<dbReference type="InterPro" id="IPR050315">
    <property type="entry name" value="FAD-oxidoreductase_2"/>
</dbReference>
<comment type="similarity">
    <text evidence="7">Belongs to the FAD-dependent oxidoreductase 2 family. 3-oxosteroid dehydrogenase subfamily.</text>
</comment>
<evidence type="ECO:0000256" key="5">
    <source>
        <dbReference type="ARBA" id="ARBA00023221"/>
    </source>
</evidence>
<dbReference type="PANTHER" id="PTHR43400">
    <property type="entry name" value="FUMARATE REDUCTASE"/>
    <property type="match status" value="1"/>
</dbReference>
<dbReference type="InterPro" id="IPR036188">
    <property type="entry name" value="FAD/NAD-bd_sf"/>
</dbReference>
<evidence type="ECO:0000256" key="4">
    <source>
        <dbReference type="ARBA" id="ARBA00023002"/>
    </source>
</evidence>
<evidence type="ECO:0000256" key="2">
    <source>
        <dbReference type="ARBA" id="ARBA00022630"/>
    </source>
</evidence>
<dbReference type="GO" id="GO:0008202">
    <property type="term" value="P:steroid metabolic process"/>
    <property type="evidence" value="ECO:0007669"/>
    <property type="project" value="UniProtKB-KW"/>
</dbReference>
<reference evidence="11 12" key="1">
    <citation type="submission" date="2020-07" db="EMBL/GenBank/DDBJ databases">
        <title>Sequencing the genomes of 1000 actinobacteria strains.</title>
        <authorList>
            <person name="Klenk H.-P."/>
        </authorList>
    </citation>
    <scope>NUCLEOTIDE SEQUENCE [LARGE SCALE GENOMIC DNA]</scope>
    <source>
        <strain evidence="11 12">DSM 23819</strain>
    </source>
</reference>
<sequence length="560" mass="60345">MTRGGIVVEKTEYDVIVVGSGGGGFTAALAAHERGLDTLVIESTDGFGGSTARSGGGVWIPNNYALKKAGQVQPDAEVKEYLYSIIGDGVSRDRIDAFVETGPEALQFVRDNSAADFTWVPDYSDYYPEAPGGKASGRSVEPKPINGKIIGDEMHRLTKSYTKAPAGMVVTQADFRKISLGMRTLRGPITMIKVFLSRLFTTLRGKQMFGMGMAMMIGMRKGLQDREIPLWYDTPLTDLDVTDGRVTGVVVTRNGVEQVLKARRGVILACGGFEHNEEMRQKHQRAPISTEWTTGAAGNTGAGIAAGEKIGAELALMDDAWWGPAIPLPSGPWFCLAERNLPGSIIVNQAGKRYGNEAAPYVDAVHTMYESAERTGIDHFPSWMIIDQRYRNRYLFAGLGPRQPFPGRWLKEGVIVKAESIERLAEKIDIPADSLKETLETFNGYALTGKDLDHGRGDSAYDRYYGDPRVKPNPSLGVIDQGPFYAVKMVPGDLGTKGGILTDAKARALRPDGSVIEGLFATGNVSAAVMGNTYAGAGATIGPAITFGYIAANVIADQES</sequence>
<dbReference type="InterPro" id="IPR027477">
    <property type="entry name" value="Succ_DH/fumarate_Rdtase_cat_sf"/>
</dbReference>
<dbReference type="SUPFAM" id="SSF51905">
    <property type="entry name" value="FAD/NAD(P)-binding domain"/>
    <property type="match status" value="1"/>
</dbReference>
<dbReference type="Gene3D" id="3.50.50.60">
    <property type="entry name" value="FAD/NAD(P)-binding domain"/>
    <property type="match status" value="2"/>
</dbReference>
<evidence type="ECO:0000256" key="3">
    <source>
        <dbReference type="ARBA" id="ARBA00022827"/>
    </source>
</evidence>
<keyword evidence="12" id="KW-1185">Reference proteome</keyword>
<dbReference type="EMBL" id="JACCAA010000001">
    <property type="protein sequence ID" value="NYG57543.1"/>
    <property type="molecule type" value="Genomic_DNA"/>
</dbReference>
<comment type="cofactor">
    <cofactor evidence="1">
        <name>FAD</name>
        <dbReference type="ChEBI" id="CHEBI:57692"/>
    </cofactor>
</comment>
<proteinExistence type="inferred from homology"/>
<dbReference type="Proteomes" id="UP000540656">
    <property type="component" value="Unassembled WGS sequence"/>
</dbReference>
<protein>
    <recommendedName>
        <fullName evidence="9">3-oxosteroid 1-dehydrogenase</fullName>
        <ecNumber evidence="8">1.3.99.4</ecNumber>
    </recommendedName>
</protein>
<dbReference type="AlphaFoldDB" id="A0A7Y9RZJ9"/>
<dbReference type="InterPro" id="IPR003953">
    <property type="entry name" value="FAD-dep_OxRdtase_2_FAD-bd"/>
</dbReference>
<keyword evidence="3" id="KW-0274">FAD</keyword>
<evidence type="ECO:0000256" key="9">
    <source>
        <dbReference type="ARBA" id="ARBA00069709"/>
    </source>
</evidence>
<evidence type="ECO:0000256" key="6">
    <source>
        <dbReference type="ARBA" id="ARBA00051951"/>
    </source>
</evidence>
<feature type="domain" description="FAD-dependent oxidoreductase 2 FAD-binding" evidence="10">
    <location>
        <begin position="14"/>
        <end position="540"/>
    </location>
</feature>
<keyword evidence="2" id="KW-0285">Flavoprotein</keyword>
<evidence type="ECO:0000313" key="12">
    <source>
        <dbReference type="Proteomes" id="UP000540656"/>
    </source>
</evidence>
<evidence type="ECO:0000313" key="11">
    <source>
        <dbReference type="EMBL" id="NYG57543.1"/>
    </source>
</evidence>
<dbReference type="NCBIfam" id="NF005882">
    <property type="entry name" value="PRK07843.1"/>
    <property type="match status" value="1"/>
</dbReference>
<evidence type="ECO:0000259" key="10">
    <source>
        <dbReference type="Pfam" id="PF00890"/>
    </source>
</evidence>
<dbReference type="SUPFAM" id="SSF56425">
    <property type="entry name" value="Succinate dehydrogenase/fumarate reductase flavoprotein, catalytic domain"/>
    <property type="match status" value="1"/>
</dbReference>
<dbReference type="GO" id="GO:0047571">
    <property type="term" value="F:3-oxosteroid 1-dehydrogenase activity"/>
    <property type="evidence" value="ECO:0007669"/>
    <property type="project" value="UniProtKB-EC"/>
</dbReference>
<keyword evidence="4 11" id="KW-0560">Oxidoreductase</keyword>
<comment type="caution">
    <text evidence="11">The sequence shown here is derived from an EMBL/GenBank/DDBJ whole genome shotgun (WGS) entry which is preliminary data.</text>
</comment>
<dbReference type="EC" id="1.3.99.4" evidence="8"/>
<gene>
    <name evidence="11" type="ORF">BJ980_000466</name>
</gene>
<comment type="catalytic activity">
    <reaction evidence="6">
        <text>a 3-oxosteroid + A = a 3-oxo-Delta(1)-steroid + AH2</text>
        <dbReference type="Rhea" id="RHEA:13329"/>
        <dbReference type="ChEBI" id="CHEBI:13193"/>
        <dbReference type="ChEBI" id="CHEBI:17499"/>
        <dbReference type="ChEBI" id="CHEBI:20156"/>
        <dbReference type="ChEBI" id="CHEBI:47788"/>
        <dbReference type="EC" id="1.3.99.4"/>
    </reaction>
</comment>
<dbReference type="Pfam" id="PF00890">
    <property type="entry name" value="FAD_binding_2"/>
    <property type="match status" value="1"/>
</dbReference>
<keyword evidence="5" id="KW-0753">Steroid metabolism</keyword>